<dbReference type="Gene3D" id="3.90.550.10">
    <property type="entry name" value="Spore Coat Polysaccharide Biosynthesis Protein SpsA, Chain A"/>
    <property type="match status" value="1"/>
</dbReference>
<evidence type="ECO:0000313" key="2">
    <source>
        <dbReference type="EMBL" id="CCM03929.1"/>
    </source>
</evidence>
<reference evidence="2 3" key="1">
    <citation type="journal article" date="2012" name="Appl. Environ. Microbiol.">
        <title>Short-read sequencing for genomic analysis of the brown rot fungus Fibroporia radiculosa.</title>
        <authorList>
            <person name="Tang J.D."/>
            <person name="Perkins A.D."/>
            <person name="Sonstegard T.S."/>
            <person name="Schroeder S.G."/>
            <person name="Burgess S.C."/>
            <person name="Diehl S.V."/>
        </authorList>
    </citation>
    <scope>NUCLEOTIDE SEQUENCE [LARGE SCALE GENOMIC DNA]</scope>
    <source>
        <strain evidence="2 3">TFFH 294</strain>
    </source>
</reference>
<sequence length="370" mass="42079">MFRLSRYKDYTPLWYDITPLKQTSRRNAIRILSVLALIAVSVSANIYLIYKIVKRWPTALDTYQHLNPYPIVNEEFLRTLSSPSPDENAVVTSMYTDSYATAVATLGHSLTRANTTARRLLFYLPDHISPQALCIASSTGFVPYPVSRIPPPHNGVGTHERFMDAYSKLNIWKLGDAGIKAVVHLDADTLVLRNFDELFSLPYSFAAVPDVYVGSHGFTLDMNTGVIFARPDMGIFDDMLLKMQSATYDGIQADQAFLNVYFAADALRLPYAYNANLAIKKRKPDLWADLRPRTRIAHYTLVKPFVAEEDNTGVRILRMNELEENVIRRMSEFDGAFEEELMDWLRIWRDTYKTYGDALRECVDDATGAS</sequence>
<dbReference type="InterPro" id="IPR002495">
    <property type="entry name" value="Glyco_trans_8"/>
</dbReference>
<dbReference type="OrthoDB" id="2014201at2759"/>
<dbReference type="InterPro" id="IPR029044">
    <property type="entry name" value="Nucleotide-diphossugar_trans"/>
</dbReference>
<keyword evidence="1" id="KW-0472">Membrane</keyword>
<dbReference type="InterPro" id="IPR050587">
    <property type="entry name" value="GNT1/Glycosyltrans_8"/>
</dbReference>
<gene>
    <name evidence="2" type="ORF">FIBRA_06081</name>
</gene>
<dbReference type="InParanoid" id="J4H3W0"/>
<keyword evidence="1" id="KW-1133">Transmembrane helix</keyword>
<evidence type="ECO:0000256" key="1">
    <source>
        <dbReference type="SAM" id="Phobius"/>
    </source>
</evidence>
<evidence type="ECO:0000313" key="3">
    <source>
        <dbReference type="Proteomes" id="UP000006352"/>
    </source>
</evidence>
<keyword evidence="1" id="KW-0812">Transmembrane</keyword>
<keyword evidence="3" id="KW-1185">Reference proteome</keyword>
<dbReference type="GeneID" id="24098840"/>
<name>J4H3W0_9APHY</name>
<dbReference type="Pfam" id="PF01501">
    <property type="entry name" value="Glyco_transf_8"/>
    <property type="match status" value="1"/>
</dbReference>
<dbReference type="SUPFAM" id="SSF53448">
    <property type="entry name" value="Nucleotide-diphospho-sugar transferases"/>
    <property type="match status" value="1"/>
</dbReference>
<dbReference type="HOGENOM" id="CLU_077164_0_0_1"/>
<dbReference type="PANTHER" id="PTHR11183">
    <property type="entry name" value="GLYCOGENIN SUBFAMILY MEMBER"/>
    <property type="match status" value="1"/>
</dbReference>
<dbReference type="STRING" id="599839.J4H3W0"/>
<evidence type="ECO:0008006" key="4">
    <source>
        <dbReference type="Google" id="ProtNLM"/>
    </source>
</evidence>
<dbReference type="GO" id="GO:0016757">
    <property type="term" value="F:glycosyltransferase activity"/>
    <property type="evidence" value="ECO:0007669"/>
    <property type="project" value="InterPro"/>
</dbReference>
<dbReference type="Proteomes" id="UP000006352">
    <property type="component" value="Unassembled WGS sequence"/>
</dbReference>
<organism evidence="2 3">
    <name type="scientific">Fibroporia radiculosa</name>
    <dbReference type="NCBI Taxonomy" id="599839"/>
    <lineage>
        <taxon>Eukaryota</taxon>
        <taxon>Fungi</taxon>
        <taxon>Dikarya</taxon>
        <taxon>Basidiomycota</taxon>
        <taxon>Agaricomycotina</taxon>
        <taxon>Agaricomycetes</taxon>
        <taxon>Polyporales</taxon>
        <taxon>Fibroporiaceae</taxon>
        <taxon>Fibroporia</taxon>
    </lineage>
</organism>
<dbReference type="AlphaFoldDB" id="J4H3W0"/>
<proteinExistence type="predicted"/>
<dbReference type="EMBL" id="HE797135">
    <property type="protein sequence ID" value="CCM03929.1"/>
    <property type="molecule type" value="Genomic_DNA"/>
</dbReference>
<dbReference type="RefSeq" id="XP_012183212.1">
    <property type="nucleotide sequence ID" value="XM_012327822.1"/>
</dbReference>
<accession>J4H3W0</accession>
<protein>
    <recommendedName>
        <fullName evidence="4">Nucleotide-diphospho-sugar transferase domain-containing protein</fullName>
    </recommendedName>
</protein>
<feature type="transmembrane region" description="Helical" evidence="1">
    <location>
        <begin position="31"/>
        <end position="50"/>
    </location>
</feature>